<comment type="caution">
    <text evidence="2">The sequence shown here is derived from an EMBL/GenBank/DDBJ whole genome shotgun (WGS) entry which is preliminary data.</text>
</comment>
<dbReference type="EMBL" id="BKAL01000008">
    <property type="protein sequence ID" value="GEP69713.1"/>
    <property type="molecule type" value="Genomic_DNA"/>
</dbReference>
<feature type="chain" id="PRO_5021734728" evidence="1">
    <location>
        <begin position="38"/>
        <end position="133"/>
    </location>
</feature>
<dbReference type="RefSeq" id="WP_146953470.1">
    <property type="nucleotide sequence ID" value="NZ_BAABBJ010000001.1"/>
</dbReference>
<dbReference type="AlphaFoldDB" id="A0A512PEV8"/>
<gene>
    <name evidence="2" type="ORF">CSO01_24280</name>
</gene>
<keyword evidence="3" id="KW-1185">Reference proteome</keyword>
<proteinExistence type="predicted"/>
<keyword evidence="1" id="KW-0732">Signal</keyword>
<name>A0A512PEV8_9CELL</name>
<evidence type="ECO:0000313" key="3">
    <source>
        <dbReference type="Proteomes" id="UP000321798"/>
    </source>
</evidence>
<evidence type="ECO:0000256" key="1">
    <source>
        <dbReference type="SAM" id="SignalP"/>
    </source>
</evidence>
<organism evidence="2 3">
    <name type="scientific">Cellulomonas soli</name>
    <dbReference type="NCBI Taxonomy" id="931535"/>
    <lineage>
        <taxon>Bacteria</taxon>
        <taxon>Bacillati</taxon>
        <taxon>Actinomycetota</taxon>
        <taxon>Actinomycetes</taxon>
        <taxon>Micrococcales</taxon>
        <taxon>Cellulomonadaceae</taxon>
        <taxon>Cellulomonas</taxon>
    </lineage>
</organism>
<protein>
    <submittedName>
        <fullName evidence="2">Uncharacterized protein</fullName>
    </submittedName>
</protein>
<reference evidence="2 3" key="1">
    <citation type="submission" date="2019-07" db="EMBL/GenBank/DDBJ databases">
        <title>Whole genome shotgun sequence of Cellulomonas soli NBRC 109434.</title>
        <authorList>
            <person name="Hosoyama A."/>
            <person name="Uohara A."/>
            <person name="Ohji S."/>
            <person name="Ichikawa N."/>
        </authorList>
    </citation>
    <scope>NUCLEOTIDE SEQUENCE [LARGE SCALE GENOMIC DNA]</scope>
    <source>
        <strain evidence="2 3">NBRC 109434</strain>
    </source>
</reference>
<dbReference type="Proteomes" id="UP000321798">
    <property type="component" value="Unassembled WGS sequence"/>
</dbReference>
<evidence type="ECO:0000313" key="2">
    <source>
        <dbReference type="EMBL" id="GEP69713.1"/>
    </source>
</evidence>
<sequence>MASTLGTLRRRPSSTRVFWASSLAAVSLAGLYASARAAEQLVVAAPAGCDVQSVDWSYEIGLDARTGYGITGTRFVDVPDACEGVRVQVLYRADGSIVRRSEVVLHDGTVDLLGVLEPAGTRVTDASWVVLPD</sequence>
<accession>A0A512PEV8</accession>
<feature type="signal peptide" evidence="1">
    <location>
        <begin position="1"/>
        <end position="37"/>
    </location>
</feature>